<protein>
    <submittedName>
        <fullName evidence="1">Uncharacterized protein</fullName>
    </submittedName>
</protein>
<proteinExistence type="predicted"/>
<dbReference type="AlphaFoldDB" id="A0A0F9AVH4"/>
<feature type="non-terminal residue" evidence="1">
    <location>
        <position position="63"/>
    </location>
</feature>
<gene>
    <name evidence="1" type="ORF">LCGC14_2604560</name>
</gene>
<accession>A0A0F9AVH4</accession>
<evidence type="ECO:0000313" key="1">
    <source>
        <dbReference type="EMBL" id="KKL05587.1"/>
    </source>
</evidence>
<name>A0A0F9AVH4_9ZZZZ</name>
<sequence>MSNRTENTGKQLGQLRPANTTAASIYSPAAGVIAEIHTIFIANNTNGAIAARLFHDDDGTTYD</sequence>
<organism evidence="1">
    <name type="scientific">marine sediment metagenome</name>
    <dbReference type="NCBI Taxonomy" id="412755"/>
    <lineage>
        <taxon>unclassified sequences</taxon>
        <taxon>metagenomes</taxon>
        <taxon>ecological metagenomes</taxon>
    </lineage>
</organism>
<reference evidence="1" key="1">
    <citation type="journal article" date="2015" name="Nature">
        <title>Complex archaea that bridge the gap between prokaryotes and eukaryotes.</title>
        <authorList>
            <person name="Spang A."/>
            <person name="Saw J.H."/>
            <person name="Jorgensen S.L."/>
            <person name="Zaremba-Niedzwiedzka K."/>
            <person name="Martijn J."/>
            <person name="Lind A.E."/>
            <person name="van Eijk R."/>
            <person name="Schleper C."/>
            <person name="Guy L."/>
            <person name="Ettema T.J."/>
        </authorList>
    </citation>
    <scope>NUCLEOTIDE SEQUENCE</scope>
</reference>
<comment type="caution">
    <text evidence="1">The sequence shown here is derived from an EMBL/GenBank/DDBJ whole genome shotgun (WGS) entry which is preliminary data.</text>
</comment>
<dbReference type="EMBL" id="LAZR01044051">
    <property type="protein sequence ID" value="KKL05587.1"/>
    <property type="molecule type" value="Genomic_DNA"/>
</dbReference>